<protein>
    <recommendedName>
        <fullName evidence="2">Glycosyl hydrolase, BNR repeat</fullName>
    </recommendedName>
</protein>
<evidence type="ECO:0000313" key="1">
    <source>
        <dbReference type="EMBL" id="VAW28737.1"/>
    </source>
</evidence>
<dbReference type="AlphaFoldDB" id="A0A3B0UTX6"/>
<reference evidence="1" key="1">
    <citation type="submission" date="2018-06" db="EMBL/GenBank/DDBJ databases">
        <authorList>
            <person name="Zhirakovskaya E."/>
        </authorList>
    </citation>
    <scope>NUCLEOTIDE SEQUENCE</scope>
</reference>
<gene>
    <name evidence="1" type="ORF">MNBD_BACTEROID06-832</name>
</gene>
<dbReference type="Gene3D" id="2.130.10.10">
    <property type="entry name" value="YVTN repeat-like/Quinoprotein amine dehydrogenase"/>
    <property type="match status" value="1"/>
</dbReference>
<organism evidence="1">
    <name type="scientific">hydrothermal vent metagenome</name>
    <dbReference type="NCBI Taxonomy" id="652676"/>
    <lineage>
        <taxon>unclassified sequences</taxon>
        <taxon>metagenomes</taxon>
        <taxon>ecological metagenomes</taxon>
    </lineage>
</organism>
<dbReference type="EMBL" id="UOES01000448">
    <property type="protein sequence ID" value="VAW28737.1"/>
    <property type="molecule type" value="Genomic_DNA"/>
</dbReference>
<accession>A0A3B0UTX6</accession>
<evidence type="ECO:0008006" key="2">
    <source>
        <dbReference type="Google" id="ProtNLM"/>
    </source>
</evidence>
<dbReference type="SUPFAM" id="SSF110296">
    <property type="entry name" value="Oligoxyloglucan reducing end-specific cellobiohydrolase"/>
    <property type="match status" value="1"/>
</dbReference>
<name>A0A3B0UTX6_9ZZZZ</name>
<feature type="non-terminal residue" evidence="1">
    <location>
        <position position="167"/>
    </location>
</feature>
<sequence>MNHYTRQQNNMIKSTLLLLLVALPLITFSQESIKKREADYPDNIWEIKQYKRAKDLYSNKDTTGVSNMEWARWEQWERLQSSNSRSTSLGNWQNFGPDTGSGRIISIAFHPTDSNTFYVGAASGGLWRTNDYGNTWHPLTDAYPSMAIGAIGINPLNPSKMIIATGE</sequence>
<proteinExistence type="predicted"/>
<dbReference type="InterPro" id="IPR015943">
    <property type="entry name" value="WD40/YVTN_repeat-like_dom_sf"/>
</dbReference>